<dbReference type="Proteomes" id="UP000598775">
    <property type="component" value="Unassembled WGS sequence"/>
</dbReference>
<comment type="subcellular location">
    <subcellularLocation>
        <location evidence="1">Cell membrane</location>
        <topology evidence="1">Multi-pass membrane protein</topology>
    </subcellularLocation>
</comment>
<dbReference type="AlphaFoldDB" id="A0A917BAS3"/>
<evidence type="ECO:0000313" key="8">
    <source>
        <dbReference type="Proteomes" id="UP000598775"/>
    </source>
</evidence>
<dbReference type="SUPFAM" id="SSF103473">
    <property type="entry name" value="MFS general substrate transporter"/>
    <property type="match status" value="1"/>
</dbReference>
<feature type="transmembrane region" description="Helical" evidence="5">
    <location>
        <begin position="193"/>
        <end position="213"/>
    </location>
</feature>
<sequence length="435" mass="44878">MTNPVTPDLAAAGATISPHAAPPGGWPNPRNGFLFFLGAAAIGAGIAELVPVVLTLSVKATLIDKANAVTILSLAIGLGAVVALITFPLFGRLSDRITWRTGRRRPLLIVGAVLIAIGALLTFAANSVGLLVLSNVFTQVGFAAAIVGVTSVIPDQFEPLKRGPASAIVGLALPIGAVVGLFIAQLFSPNLAGMILVPAAVGIVGVLLFAIVLKDRPFPRELRPPFTAVAFFSTFWVNPIKHPSFAWAWWSRLLLFLGVGSVQGYQALYLIFALHFDAVSVARAVFISTLTLTVAALIFGGITGKVSDKIGRRKPFVMAAAVVFAIGLVTAANATSYPSFLVAIAIVGAGQGIYLAVDLALVSQILPDPTNPAKDMGVITLTSTLASSLVPAIAPAILTIGATSTVTHNYSALFLSGAVAAIVGALFIIPIRGVK</sequence>
<dbReference type="InterPro" id="IPR005829">
    <property type="entry name" value="Sugar_transporter_CS"/>
</dbReference>
<keyword evidence="8" id="KW-1185">Reference proteome</keyword>
<dbReference type="InterPro" id="IPR020846">
    <property type="entry name" value="MFS_dom"/>
</dbReference>
<evidence type="ECO:0000256" key="2">
    <source>
        <dbReference type="ARBA" id="ARBA00022692"/>
    </source>
</evidence>
<gene>
    <name evidence="7" type="primary">floR</name>
    <name evidence="7" type="ORF">GCM10011399_29910</name>
</gene>
<dbReference type="RefSeq" id="WP_188679562.1">
    <property type="nucleotide sequence ID" value="NZ_BMGP01000005.1"/>
</dbReference>
<dbReference type="PANTHER" id="PTHR23528:SF1">
    <property type="entry name" value="MAJOR FACILITATOR SUPERFAMILY (MFS) PROFILE DOMAIN-CONTAINING PROTEIN"/>
    <property type="match status" value="1"/>
</dbReference>
<name>A0A917BAS3_9MICO</name>
<feature type="transmembrane region" description="Helical" evidence="5">
    <location>
        <begin position="316"/>
        <end position="334"/>
    </location>
</feature>
<evidence type="ECO:0000256" key="3">
    <source>
        <dbReference type="ARBA" id="ARBA00022989"/>
    </source>
</evidence>
<keyword evidence="3 5" id="KW-1133">Transmembrane helix</keyword>
<dbReference type="PROSITE" id="PS00216">
    <property type="entry name" value="SUGAR_TRANSPORT_1"/>
    <property type="match status" value="1"/>
</dbReference>
<feature type="transmembrane region" description="Helical" evidence="5">
    <location>
        <begin position="340"/>
        <end position="366"/>
    </location>
</feature>
<comment type="caution">
    <text evidence="7">The sequence shown here is derived from an EMBL/GenBank/DDBJ whole genome shotgun (WGS) entry which is preliminary data.</text>
</comment>
<keyword evidence="2 5" id="KW-0812">Transmembrane</keyword>
<evidence type="ECO:0000259" key="6">
    <source>
        <dbReference type="PROSITE" id="PS50850"/>
    </source>
</evidence>
<dbReference type="PROSITE" id="PS50850">
    <property type="entry name" value="MFS"/>
    <property type="match status" value="1"/>
</dbReference>
<dbReference type="EMBL" id="BMGP01000005">
    <property type="protein sequence ID" value="GGF34842.1"/>
    <property type="molecule type" value="Genomic_DNA"/>
</dbReference>
<feature type="transmembrane region" description="Helical" evidence="5">
    <location>
        <begin position="378"/>
        <end position="398"/>
    </location>
</feature>
<feature type="transmembrane region" description="Helical" evidence="5">
    <location>
        <begin position="284"/>
        <end position="304"/>
    </location>
</feature>
<evidence type="ECO:0000313" key="7">
    <source>
        <dbReference type="EMBL" id="GGF34842.1"/>
    </source>
</evidence>
<feature type="transmembrane region" description="Helical" evidence="5">
    <location>
        <begin position="253"/>
        <end position="272"/>
    </location>
</feature>
<feature type="transmembrane region" description="Helical" evidence="5">
    <location>
        <begin position="66"/>
        <end position="87"/>
    </location>
</feature>
<feature type="transmembrane region" description="Helical" evidence="5">
    <location>
        <begin position="165"/>
        <end position="187"/>
    </location>
</feature>
<dbReference type="GO" id="GO:0005886">
    <property type="term" value="C:plasma membrane"/>
    <property type="evidence" value="ECO:0007669"/>
    <property type="project" value="UniProtKB-SubCell"/>
</dbReference>
<dbReference type="Gene3D" id="1.20.1250.20">
    <property type="entry name" value="MFS general substrate transporter like domains"/>
    <property type="match status" value="2"/>
</dbReference>
<evidence type="ECO:0000256" key="1">
    <source>
        <dbReference type="ARBA" id="ARBA00004651"/>
    </source>
</evidence>
<keyword evidence="4 5" id="KW-0472">Membrane</keyword>
<evidence type="ECO:0000256" key="4">
    <source>
        <dbReference type="ARBA" id="ARBA00023136"/>
    </source>
</evidence>
<reference evidence="7 8" key="1">
    <citation type="journal article" date="2014" name="Int. J. Syst. Evol. Microbiol.">
        <title>Complete genome sequence of Corynebacterium casei LMG S-19264T (=DSM 44701T), isolated from a smear-ripened cheese.</title>
        <authorList>
            <consortium name="US DOE Joint Genome Institute (JGI-PGF)"/>
            <person name="Walter F."/>
            <person name="Albersmeier A."/>
            <person name="Kalinowski J."/>
            <person name="Ruckert C."/>
        </authorList>
    </citation>
    <scope>NUCLEOTIDE SEQUENCE [LARGE SCALE GENOMIC DNA]</scope>
    <source>
        <strain evidence="7 8">CGMCC 1.12976</strain>
    </source>
</reference>
<accession>A0A917BAS3</accession>
<dbReference type="InterPro" id="IPR011701">
    <property type="entry name" value="MFS"/>
</dbReference>
<dbReference type="InterPro" id="IPR036259">
    <property type="entry name" value="MFS_trans_sf"/>
</dbReference>
<dbReference type="PANTHER" id="PTHR23528">
    <property type="match status" value="1"/>
</dbReference>
<dbReference type="Pfam" id="PF07690">
    <property type="entry name" value="MFS_1"/>
    <property type="match status" value="1"/>
</dbReference>
<feature type="transmembrane region" description="Helical" evidence="5">
    <location>
        <begin position="107"/>
        <end position="125"/>
    </location>
</feature>
<proteinExistence type="predicted"/>
<dbReference type="GO" id="GO:0022857">
    <property type="term" value="F:transmembrane transporter activity"/>
    <property type="evidence" value="ECO:0007669"/>
    <property type="project" value="InterPro"/>
</dbReference>
<evidence type="ECO:0000256" key="5">
    <source>
        <dbReference type="SAM" id="Phobius"/>
    </source>
</evidence>
<feature type="domain" description="Major facilitator superfamily (MFS) profile" evidence="6">
    <location>
        <begin position="36"/>
        <end position="435"/>
    </location>
</feature>
<feature type="transmembrane region" description="Helical" evidence="5">
    <location>
        <begin position="33"/>
        <end position="54"/>
    </location>
</feature>
<protein>
    <submittedName>
        <fullName evidence="7">MFS transporter</fullName>
    </submittedName>
</protein>
<organism evidence="7 8">
    <name type="scientific">Subtercola lobariae</name>
    <dbReference type="NCBI Taxonomy" id="1588641"/>
    <lineage>
        <taxon>Bacteria</taxon>
        <taxon>Bacillati</taxon>
        <taxon>Actinomycetota</taxon>
        <taxon>Actinomycetes</taxon>
        <taxon>Micrococcales</taxon>
        <taxon>Microbacteriaceae</taxon>
        <taxon>Subtercola</taxon>
    </lineage>
</organism>
<feature type="transmembrane region" description="Helical" evidence="5">
    <location>
        <begin position="131"/>
        <end position="153"/>
    </location>
</feature>
<feature type="transmembrane region" description="Helical" evidence="5">
    <location>
        <begin position="410"/>
        <end position="429"/>
    </location>
</feature>